<evidence type="ECO:0000313" key="2">
    <source>
        <dbReference type="Proteomes" id="UP000815677"/>
    </source>
</evidence>
<gene>
    <name evidence="1" type="ORF">MCHLO_04771</name>
</gene>
<organism evidence="1 2">
    <name type="scientific">Mycena chlorophos</name>
    <name type="common">Agaric fungus</name>
    <name type="synonym">Agaricus chlorophos</name>
    <dbReference type="NCBI Taxonomy" id="658473"/>
    <lineage>
        <taxon>Eukaryota</taxon>
        <taxon>Fungi</taxon>
        <taxon>Dikarya</taxon>
        <taxon>Basidiomycota</taxon>
        <taxon>Agaricomycotina</taxon>
        <taxon>Agaricomycetes</taxon>
        <taxon>Agaricomycetidae</taxon>
        <taxon>Agaricales</taxon>
        <taxon>Marasmiineae</taxon>
        <taxon>Mycenaceae</taxon>
        <taxon>Mycena</taxon>
    </lineage>
</organism>
<sequence length="107" mass="11948">MLVQMGVAPGSGTKAPATDSVVAMWRIRDLRHLRRRSPSDRRQKPDCVPAKKSKFRLVMSPPSLTYAAFAVDATWTSLLNLADGDGGLGDEHRDGRDMGRQWVRWGR</sequence>
<name>A0ABQ0L878_MYCCL</name>
<reference evidence="1" key="1">
    <citation type="submission" date="2014-09" db="EMBL/GenBank/DDBJ databases">
        <title>Genome sequence of the luminous mushroom Mycena chlorophos for searching fungal bioluminescence genes.</title>
        <authorList>
            <person name="Tanaka Y."/>
            <person name="Kasuga D."/>
            <person name="Oba Y."/>
            <person name="Hase S."/>
            <person name="Sato K."/>
            <person name="Oba Y."/>
            <person name="Sakakibara Y."/>
        </authorList>
    </citation>
    <scope>NUCLEOTIDE SEQUENCE</scope>
</reference>
<proteinExistence type="predicted"/>
<protein>
    <submittedName>
        <fullName evidence="1">Uncharacterized protein</fullName>
    </submittedName>
</protein>
<evidence type="ECO:0000313" key="1">
    <source>
        <dbReference type="EMBL" id="GAT47308.1"/>
    </source>
</evidence>
<keyword evidence="2" id="KW-1185">Reference proteome</keyword>
<accession>A0ABQ0L878</accession>
<dbReference type="Proteomes" id="UP000815677">
    <property type="component" value="Unassembled WGS sequence"/>
</dbReference>
<dbReference type="EMBL" id="DF843343">
    <property type="protein sequence ID" value="GAT47308.1"/>
    <property type="molecule type" value="Genomic_DNA"/>
</dbReference>